<gene>
    <name evidence="2" type="ORF">M404DRAFT_688377</name>
</gene>
<dbReference type="OrthoDB" id="5576441at2759"/>
<dbReference type="Proteomes" id="UP000054217">
    <property type="component" value="Unassembled WGS sequence"/>
</dbReference>
<dbReference type="EMBL" id="KN831947">
    <property type="protein sequence ID" value="KIO12673.1"/>
    <property type="molecule type" value="Genomic_DNA"/>
</dbReference>
<organism evidence="2 3">
    <name type="scientific">Pisolithus tinctorius Marx 270</name>
    <dbReference type="NCBI Taxonomy" id="870435"/>
    <lineage>
        <taxon>Eukaryota</taxon>
        <taxon>Fungi</taxon>
        <taxon>Dikarya</taxon>
        <taxon>Basidiomycota</taxon>
        <taxon>Agaricomycotina</taxon>
        <taxon>Agaricomycetes</taxon>
        <taxon>Agaricomycetidae</taxon>
        <taxon>Boletales</taxon>
        <taxon>Sclerodermatineae</taxon>
        <taxon>Pisolithaceae</taxon>
        <taxon>Pisolithus</taxon>
    </lineage>
</organism>
<feature type="compositionally biased region" description="Polar residues" evidence="1">
    <location>
        <begin position="78"/>
        <end position="89"/>
    </location>
</feature>
<feature type="region of interest" description="Disordered" evidence="1">
    <location>
        <begin position="133"/>
        <end position="168"/>
    </location>
</feature>
<feature type="compositionally biased region" description="Basic and acidic residues" evidence="1">
    <location>
        <begin position="1"/>
        <end position="11"/>
    </location>
</feature>
<sequence length="371" mass="41369">MKRKLGEREQDVVEDSEPEREERRRQRREHHRNSTTSTVERRPAVLVQCESTEEPSSLPGGRSSEEERNEFREPSVPNVGTLQQPTLNRNCPSLPLITTIEECHPEEHDEVDELSCMQLCQFAYQPLRHRVPSHDLSFPKRQPDSSSTPTRSHVETGQFPKQPSGEPTGAEISALSKCVCCGLQWTTKKTVKQKRTHIEMCARRHAISAVTLLSLVNKEVNVTPPHANERQISTGAHGQSATTLMGAIVSAEPGKRNKRKHVVSTVKTLPETRESILGKARDLLGQLVAPQKVNIDRSCTDSDEVQPTQQFGTSMLARRSGNAKDTPSRQGKVLQTQVMEAPPSTQAFGESALGGKRMTNRMLDAYYNPAM</sequence>
<dbReference type="AlphaFoldDB" id="A0A0C3JU42"/>
<accession>A0A0C3JU42</accession>
<feature type="compositionally biased region" description="Basic and acidic residues" evidence="1">
    <location>
        <begin position="63"/>
        <end position="73"/>
    </location>
</feature>
<evidence type="ECO:0000313" key="3">
    <source>
        <dbReference type="Proteomes" id="UP000054217"/>
    </source>
</evidence>
<reference evidence="3" key="2">
    <citation type="submission" date="2015-01" db="EMBL/GenBank/DDBJ databases">
        <title>Evolutionary Origins and Diversification of the Mycorrhizal Mutualists.</title>
        <authorList>
            <consortium name="DOE Joint Genome Institute"/>
            <consortium name="Mycorrhizal Genomics Consortium"/>
            <person name="Kohler A."/>
            <person name="Kuo A."/>
            <person name="Nagy L.G."/>
            <person name="Floudas D."/>
            <person name="Copeland A."/>
            <person name="Barry K.W."/>
            <person name="Cichocki N."/>
            <person name="Veneault-Fourrey C."/>
            <person name="LaButti K."/>
            <person name="Lindquist E.A."/>
            <person name="Lipzen A."/>
            <person name="Lundell T."/>
            <person name="Morin E."/>
            <person name="Murat C."/>
            <person name="Riley R."/>
            <person name="Ohm R."/>
            <person name="Sun H."/>
            <person name="Tunlid A."/>
            <person name="Henrissat B."/>
            <person name="Grigoriev I.V."/>
            <person name="Hibbett D.S."/>
            <person name="Martin F."/>
        </authorList>
    </citation>
    <scope>NUCLEOTIDE SEQUENCE [LARGE SCALE GENOMIC DNA]</scope>
    <source>
        <strain evidence="3">Marx 270</strain>
    </source>
</reference>
<dbReference type="HOGENOM" id="CLU_746207_0_0_1"/>
<dbReference type="STRING" id="870435.A0A0C3JU42"/>
<name>A0A0C3JU42_PISTI</name>
<dbReference type="InParanoid" id="A0A0C3JU42"/>
<evidence type="ECO:0000256" key="1">
    <source>
        <dbReference type="SAM" id="MobiDB-lite"/>
    </source>
</evidence>
<evidence type="ECO:0000313" key="2">
    <source>
        <dbReference type="EMBL" id="KIO12673.1"/>
    </source>
</evidence>
<feature type="region of interest" description="Disordered" evidence="1">
    <location>
        <begin position="1"/>
        <end position="89"/>
    </location>
</feature>
<reference evidence="2 3" key="1">
    <citation type="submission" date="2014-04" db="EMBL/GenBank/DDBJ databases">
        <authorList>
            <consortium name="DOE Joint Genome Institute"/>
            <person name="Kuo A."/>
            <person name="Kohler A."/>
            <person name="Costa M.D."/>
            <person name="Nagy L.G."/>
            <person name="Floudas D."/>
            <person name="Copeland A."/>
            <person name="Barry K.W."/>
            <person name="Cichocki N."/>
            <person name="Veneault-Fourrey C."/>
            <person name="LaButti K."/>
            <person name="Lindquist E.A."/>
            <person name="Lipzen A."/>
            <person name="Lundell T."/>
            <person name="Morin E."/>
            <person name="Murat C."/>
            <person name="Sun H."/>
            <person name="Tunlid A."/>
            <person name="Henrissat B."/>
            <person name="Grigoriev I.V."/>
            <person name="Hibbett D.S."/>
            <person name="Martin F."/>
            <person name="Nordberg H.P."/>
            <person name="Cantor M.N."/>
            <person name="Hua S.X."/>
        </authorList>
    </citation>
    <scope>NUCLEOTIDE SEQUENCE [LARGE SCALE GENOMIC DNA]</scope>
    <source>
        <strain evidence="2 3">Marx 270</strain>
    </source>
</reference>
<proteinExistence type="predicted"/>
<protein>
    <submittedName>
        <fullName evidence="2">Uncharacterized protein</fullName>
    </submittedName>
</protein>
<keyword evidence="3" id="KW-1185">Reference proteome</keyword>